<dbReference type="UniPathway" id="UPA00545">
    <property type="reaction ID" value="UER00823"/>
</dbReference>
<dbReference type="GO" id="GO:0045490">
    <property type="term" value="P:pectin catabolic process"/>
    <property type="evidence" value="ECO:0007669"/>
    <property type="project" value="UniProtKB-UniPathway"/>
</dbReference>
<dbReference type="SUPFAM" id="SSF51126">
    <property type="entry name" value="Pectin lyase-like"/>
    <property type="match status" value="1"/>
</dbReference>
<feature type="signal peptide" evidence="8">
    <location>
        <begin position="1"/>
        <end position="17"/>
    </location>
</feature>
<proteinExistence type="inferred from homology"/>
<dbReference type="InterPro" id="IPR011050">
    <property type="entry name" value="Pectin_lyase_fold/virulence"/>
</dbReference>
<evidence type="ECO:0000256" key="3">
    <source>
        <dbReference type="ARBA" id="ARBA00007786"/>
    </source>
</evidence>
<keyword evidence="6" id="KW-0961">Cell wall biogenesis/degradation</keyword>
<evidence type="ECO:0000313" key="10">
    <source>
        <dbReference type="EMBL" id="PWA74272.1"/>
    </source>
</evidence>
<dbReference type="PANTHER" id="PTHR31707">
    <property type="entry name" value="PECTINESTERASE"/>
    <property type="match status" value="1"/>
</dbReference>
<dbReference type="InterPro" id="IPR000070">
    <property type="entry name" value="Pectinesterase_cat"/>
</dbReference>
<dbReference type="Pfam" id="PF01095">
    <property type="entry name" value="Pectinesterase"/>
    <property type="match status" value="1"/>
</dbReference>
<dbReference type="InterPro" id="IPR012334">
    <property type="entry name" value="Pectin_lyas_fold"/>
</dbReference>
<gene>
    <name evidence="10" type="ORF">CTI12_AA253910</name>
</gene>
<dbReference type="GO" id="GO:0042545">
    <property type="term" value="P:cell wall modification"/>
    <property type="evidence" value="ECO:0007669"/>
    <property type="project" value="InterPro"/>
</dbReference>
<dbReference type="Gene3D" id="2.160.20.10">
    <property type="entry name" value="Single-stranded right-handed beta-helix, Pectin lyase-like"/>
    <property type="match status" value="1"/>
</dbReference>
<feature type="chain" id="PRO_5015432954" evidence="8">
    <location>
        <begin position="18"/>
        <end position="500"/>
    </location>
</feature>
<feature type="domain" description="Pectinesterase inhibitor" evidence="9">
    <location>
        <begin position="23"/>
        <end position="177"/>
    </location>
</feature>
<reference evidence="10 11" key="1">
    <citation type="journal article" date="2018" name="Mol. Plant">
        <title>The genome of Artemisia annua provides insight into the evolution of Asteraceae family and artemisinin biosynthesis.</title>
        <authorList>
            <person name="Shen Q."/>
            <person name="Zhang L."/>
            <person name="Liao Z."/>
            <person name="Wang S."/>
            <person name="Yan T."/>
            <person name="Shi P."/>
            <person name="Liu M."/>
            <person name="Fu X."/>
            <person name="Pan Q."/>
            <person name="Wang Y."/>
            <person name="Lv Z."/>
            <person name="Lu X."/>
            <person name="Zhang F."/>
            <person name="Jiang W."/>
            <person name="Ma Y."/>
            <person name="Chen M."/>
            <person name="Hao X."/>
            <person name="Li L."/>
            <person name="Tang Y."/>
            <person name="Lv G."/>
            <person name="Zhou Y."/>
            <person name="Sun X."/>
            <person name="Brodelius P.E."/>
            <person name="Rose J.K.C."/>
            <person name="Tang K."/>
        </authorList>
    </citation>
    <scope>NUCLEOTIDE SEQUENCE [LARGE SCALE GENOMIC DNA]</scope>
    <source>
        <strain evidence="11">cv. Huhao1</strain>
        <tissue evidence="10">Leaf</tissue>
    </source>
</reference>
<comment type="similarity">
    <text evidence="3">In the C-terminal section; belongs to the pectinesterase family.</text>
</comment>
<dbReference type="InterPro" id="IPR006501">
    <property type="entry name" value="Pectinesterase_inhib_dom"/>
</dbReference>
<evidence type="ECO:0000256" key="8">
    <source>
        <dbReference type="SAM" id="SignalP"/>
    </source>
</evidence>
<evidence type="ECO:0000259" key="9">
    <source>
        <dbReference type="SMART" id="SM00856"/>
    </source>
</evidence>
<keyword evidence="5" id="KW-0063">Aspartyl esterase</keyword>
<dbReference type="STRING" id="35608.A0A2U1NL74"/>
<dbReference type="OrthoDB" id="2019149at2759"/>
<dbReference type="Gene3D" id="1.20.140.40">
    <property type="entry name" value="Invertase/pectin methylesterase inhibitor family protein"/>
    <property type="match status" value="1"/>
</dbReference>
<dbReference type="GO" id="GO:0004857">
    <property type="term" value="F:enzyme inhibitor activity"/>
    <property type="evidence" value="ECO:0007669"/>
    <property type="project" value="InterPro"/>
</dbReference>
<dbReference type="AlphaFoldDB" id="A0A2U1NL74"/>
<dbReference type="GO" id="GO:0030599">
    <property type="term" value="F:pectinesterase activity"/>
    <property type="evidence" value="ECO:0007669"/>
    <property type="project" value="UniProtKB-EC"/>
</dbReference>
<keyword evidence="8" id="KW-0732">Signal</keyword>
<evidence type="ECO:0000256" key="6">
    <source>
        <dbReference type="ARBA" id="ARBA00023316"/>
    </source>
</evidence>
<evidence type="ECO:0000256" key="2">
    <source>
        <dbReference type="ARBA" id="ARBA00006027"/>
    </source>
</evidence>
<dbReference type="NCBIfam" id="TIGR01614">
    <property type="entry name" value="PME_inhib"/>
    <property type="match status" value="1"/>
</dbReference>
<evidence type="ECO:0000256" key="5">
    <source>
        <dbReference type="ARBA" id="ARBA00023085"/>
    </source>
</evidence>
<evidence type="ECO:0000313" key="11">
    <source>
        <dbReference type="Proteomes" id="UP000245207"/>
    </source>
</evidence>
<name>A0A2U1NL74_ARTAN</name>
<comment type="catalytic activity">
    <reaction evidence="7">
        <text>[(1-&gt;4)-alpha-D-galacturonosyl methyl ester](n) + n H2O = [(1-&gt;4)-alpha-D-galacturonosyl](n) + n methanol + n H(+)</text>
        <dbReference type="Rhea" id="RHEA:22380"/>
        <dbReference type="Rhea" id="RHEA-COMP:14570"/>
        <dbReference type="Rhea" id="RHEA-COMP:14573"/>
        <dbReference type="ChEBI" id="CHEBI:15377"/>
        <dbReference type="ChEBI" id="CHEBI:15378"/>
        <dbReference type="ChEBI" id="CHEBI:17790"/>
        <dbReference type="ChEBI" id="CHEBI:140522"/>
        <dbReference type="ChEBI" id="CHEBI:140523"/>
        <dbReference type="EC" id="3.1.1.11"/>
    </reaction>
</comment>
<dbReference type="Pfam" id="PF04043">
    <property type="entry name" value="PMEI"/>
    <property type="match status" value="1"/>
</dbReference>
<dbReference type="EMBL" id="PKPP01002591">
    <property type="protein sequence ID" value="PWA74272.1"/>
    <property type="molecule type" value="Genomic_DNA"/>
</dbReference>
<dbReference type="SUPFAM" id="SSF101148">
    <property type="entry name" value="Plant invertase/pectin methylesterase inhibitor"/>
    <property type="match status" value="1"/>
</dbReference>
<dbReference type="SMART" id="SM00856">
    <property type="entry name" value="PMEI"/>
    <property type="match status" value="1"/>
</dbReference>
<evidence type="ECO:0000256" key="7">
    <source>
        <dbReference type="ARBA" id="ARBA00047928"/>
    </source>
</evidence>
<evidence type="ECO:0000256" key="4">
    <source>
        <dbReference type="ARBA" id="ARBA00022801"/>
    </source>
</evidence>
<keyword evidence="11" id="KW-1185">Reference proteome</keyword>
<comment type="caution">
    <text evidence="10">The sequence shown here is derived from an EMBL/GenBank/DDBJ whole genome shotgun (WGS) entry which is preliminary data.</text>
</comment>
<protein>
    <submittedName>
        <fullName evidence="10">Putative pectinesterase/pectinesterase inhibitor 51</fullName>
    </submittedName>
</protein>
<accession>A0A2U1NL74</accession>
<dbReference type="Proteomes" id="UP000245207">
    <property type="component" value="Unassembled WGS sequence"/>
</dbReference>
<keyword evidence="4" id="KW-0378">Hydrolase</keyword>
<dbReference type="InterPro" id="IPR035513">
    <property type="entry name" value="Invertase/methylesterase_inhib"/>
</dbReference>
<organism evidence="10 11">
    <name type="scientific">Artemisia annua</name>
    <name type="common">Sweet wormwood</name>
    <dbReference type="NCBI Taxonomy" id="35608"/>
    <lineage>
        <taxon>Eukaryota</taxon>
        <taxon>Viridiplantae</taxon>
        <taxon>Streptophyta</taxon>
        <taxon>Embryophyta</taxon>
        <taxon>Tracheophyta</taxon>
        <taxon>Spermatophyta</taxon>
        <taxon>Magnoliopsida</taxon>
        <taxon>eudicotyledons</taxon>
        <taxon>Gunneridae</taxon>
        <taxon>Pentapetalae</taxon>
        <taxon>asterids</taxon>
        <taxon>campanulids</taxon>
        <taxon>Asterales</taxon>
        <taxon>Asteraceae</taxon>
        <taxon>Asteroideae</taxon>
        <taxon>Anthemideae</taxon>
        <taxon>Artemisiinae</taxon>
        <taxon>Artemisia</taxon>
    </lineage>
</organism>
<comment type="pathway">
    <text evidence="1">Glycan metabolism; pectin degradation; 2-dehydro-3-deoxy-D-gluconate from pectin: step 1/5.</text>
</comment>
<dbReference type="CDD" id="cd15798">
    <property type="entry name" value="PMEI-like_3"/>
    <property type="match status" value="1"/>
</dbReference>
<evidence type="ECO:0000256" key="1">
    <source>
        <dbReference type="ARBA" id="ARBA00005184"/>
    </source>
</evidence>
<comment type="similarity">
    <text evidence="2">In the N-terminal section; belongs to the PMEI family.</text>
</comment>
<sequence>MASYFLIYVFFFIFTAATKDLKSSDIPIQEACKATRFPVTCQDSLTKSNLITPDSNPYHILNCALSLSTKNLEAATLMVQDISKSSSAAGNRNLTTSTNICLEILGNSAYRLKSSEKALPNSRIKDARAWTSAALSHQLDCLSVLNRTNNNTDAFASNTVSFMNTTLVTSTSNALSMMVSYQLHGNQTSLWQSPKTEREGFWESVDGGSKPGLEPRVPTDFKPNVTMCKGVGICPFELVQSAVNANPDNLCGKEPFVILIKEGVYDEIVRIPLEKSNVMFIGEGIGKTLITGSLNFGLLGINTYNTATVGVLGDGFMVRDLTIQNTAGVGTHQAVAFRSLSDLSVIENCEFLGHQDTLYAHSLHQFYKSCIIQGNVDFIFGNSAAVFHNCTILIRPRQLDPMKGGNSVISAHGRKDPAQTVGYVFQECVITGTKEYMDMFQKDPKLHKTTFLGRPWKEFSSCVFVEWLGSDTSARANWSSQIPAAHVDSYSVTNFIQGNE</sequence>